<comment type="catalytic activity">
    <reaction evidence="2">
        <text>2 GTP = 3',3'-c-di-GMP + 2 diphosphate</text>
        <dbReference type="Rhea" id="RHEA:24898"/>
        <dbReference type="ChEBI" id="CHEBI:33019"/>
        <dbReference type="ChEBI" id="CHEBI:37565"/>
        <dbReference type="ChEBI" id="CHEBI:58805"/>
        <dbReference type="EC" id="2.7.7.65"/>
    </reaction>
</comment>
<evidence type="ECO:0000256" key="2">
    <source>
        <dbReference type="ARBA" id="ARBA00034247"/>
    </source>
</evidence>
<evidence type="ECO:0000313" key="6">
    <source>
        <dbReference type="EMBL" id="MDC7785959.1"/>
    </source>
</evidence>
<dbReference type="EMBL" id="JAQQLI010000011">
    <property type="protein sequence ID" value="MDC7785959.1"/>
    <property type="molecule type" value="Genomic_DNA"/>
</dbReference>
<organism evidence="6 7">
    <name type="scientific">Rhodoplanes tepidamans</name>
    <name type="common">Rhodoplanes cryptolactis</name>
    <dbReference type="NCBI Taxonomy" id="200616"/>
    <lineage>
        <taxon>Bacteria</taxon>
        <taxon>Pseudomonadati</taxon>
        <taxon>Pseudomonadota</taxon>
        <taxon>Alphaproteobacteria</taxon>
        <taxon>Hyphomicrobiales</taxon>
        <taxon>Nitrobacteraceae</taxon>
        <taxon>Rhodoplanes</taxon>
    </lineage>
</organism>
<evidence type="ECO:0000256" key="1">
    <source>
        <dbReference type="ARBA" id="ARBA00012528"/>
    </source>
</evidence>
<dbReference type="SMART" id="SM00267">
    <property type="entry name" value="GGDEF"/>
    <property type="match status" value="1"/>
</dbReference>
<reference evidence="6" key="2">
    <citation type="submission" date="2023-02" db="EMBL/GenBank/DDBJ databases">
        <authorList>
            <person name="Rayyan A."/>
            <person name="Meyer T."/>
            <person name="Kyndt J.A."/>
        </authorList>
    </citation>
    <scope>NUCLEOTIDE SEQUENCE</scope>
    <source>
        <strain evidence="6">DSM 9987</strain>
    </source>
</reference>
<dbReference type="InterPro" id="IPR000160">
    <property type="entry name" value="GGDEF_dom"/>
</dbReference>
<feature type="transmembrane region" description="Helical" evidence="4">
    <location>
        <begin position="150"/>
        <end position="170"/>
    </location>
</feature>
<feature type="region of interest" description="Disordered" evidence="3">
    <location>
        <begin position="391"/>
        <end position="433"/>
    </location>
</feature>
<evidence type="ECO:0000313" key="7">
    <source>
        <dbReference type="Proteomes" id="UP001165652"/>
    </source>
</evidence>
<dbReference type="NCBIfam" id="TIGR00254">
    <property type="entry name" value="GGDEF"/>
    <property type="match status" value="1"/>
</dbReference>
<feature type="transmembrane region" description="Helical" evidence="4">
    <location>
        <begin position="182"/>
        <end position="208"/>
    </location>
</feature>
<dbReference type="PANTHER" id="PTHR45138">
    <property type="entry name" value="REGULATORY COMPONENTS OF SENSORY TRANSDUCTION SYSTEM"/>
    <property type="match status" value="1"/>
</dbReference>
<keyword evidence="4" id="KW-0812">Transmembrane</keyword>
<dbReference type="Pfam" id="PF00990">
    <property type="entry name" value="GGDEF"/>
    <property type="match status" value="1"/>
</dbReference>
<keyword evidence="7" id="KW-1185">Reference proteome</keyword>
<dbReference type="InterPro" id="IPR050469">
    <property type="entry name" value="Diguanylate_Cyclase"/>
</dbReference>
<comment type="caution">
    <text evidence="6">The sequence shown here is derived from an EMBL/GenBank/DDBJ whole genome shotgun (WGS) entry which is preliminary data.</text>
</comment>
<dbReference type="InterPro" id="IPR043128">
    <property type="entry name" value="Rev_trsase/Diguanyl_cyclase"/>
</dbReference>
<proteinExistence type="predicted"/>
<accession>A0ABT5J9J3</accession>
<dbReference type="CDD" id="cd01949">
    <property type="entry name" value="GGDEF"/>
    <property type="match status" value="1"/>
</dbReference>
<dbReference type="Proteomes" id="UP001165652">
    <property type="component" value="Unassembled WGS sequence"/>
</dbReference>
<feature type="transmembrane region" description="Helical" evidence="4">
    <location>
        <begin position="93"/>
        <end position="114"/>
    </location>
</feature>
<protein>
    <recommendedName>
        <fullName evidence="1">diguanylate cyclase</fullName>
        <ecNumber evidence="1">2.7.7.65</ecNumber>
    </recommendedName>
</protein>
<feature type="domain" description="GGDEF" evidence="5">
    <location>
        <begin position="250"/>
        <end position="382"/>
    </location>
</feature>
<evidence type="ECO:0000256" key="3">
    <source>
        <dbReference type="SAM" id="MobiDB-lite"/>
    </source>
</evidence>
<feature type="transmembrane region" description="Helical" evidence="4">
    <location>
        <begin position="36"/>
        <end position="56"/>
    </location>
</feature>
<dbReference type="PROSITE" id="PS50887">
    <property type="entry name" value="GGDEF"/>
    <property type="match status" value="1"/>
</dbReference>
<dbReference type="PANTHER" id="PTHR45138:SF9">
    <property type="entry name" value="DIGUANYLATE CYCLASE DGCM-RELATED"/>
    <property type="match status" value="1"/>
</dbReference>
<name>A0ABT5J9J3_RHOTP</name>
<sequence length="433" mass="46560">MRIDLPTLYAVAAFATAVSGLMLLASWLQNRNATTLAWWGGGTLVQVTGGVLIALHGSVPDTAAIVGGNALWLAALGMMWCGARAFEGRRPRLGAALLGAIVWVALCQSEAFYGTPVLRIRVFATIGLVYALLIPWEYWRGRPPRPVSRWAVIALMLVQALLYLLRLPLAERLVYPVVSEDAGVLISLGVGALLLHGVCMAFLVITMVKERLELQLRHDALVDPLTGIANRRAFVEHGERLLTRAAGEGCSTALLMIDLDLFKRINDTLGHDAGDAVLRFFCTTTDGLLRPTDLFARTGGEEFACLLPGASILEAVQVADRIRVRFAAQSRRHGFKDGLTVSIGAATTLTSGRRLTALMGNADRALYAAKANGRNRVEWSPDEESALVALRRRSRIAAGPGDTADDRPDGATAHRTPAQAAERRTRGSAAPAS</sequence>
<dbReference type="RefSeq" id="WP_272776799.1">
    <property type="nucleotide sequence ID" value="NZ_JAQQLI010000011.1"/>
</dbReference>
<gene>
    <name evidence="6" type="ORF">PQJ73_09730</name>
</gene>
<dbReference type="Gene3D" id="3.30.70.270">
    <property type="match status" value="1"/>
</dbReference>
<keyword evidence="4" id="KW-1133">Transmembrane helix</keyword>
<dbReference type="SUPFAM" id="SSF55073">
    <property type="entry name" value="Nucleotide cyclase"/>
    <property type="match status" value="1"/>
</dbReference>
<feature type="transmembrane region" description="Helical" evidence="4">
    <location>
        <begin position="62"/>
        <end position="81"/>
    </location>
</feature>
<reference evidence="6" key="1">
    <citation type="journal article" date="2023" name="Microbiol Resour">
        <title>Genome Sequences of Rhodoplanes serenus and Two Thermotolerant Strains, Rhodoplanes tepidamans and 'Rhodoplanes cryptolactis,' Further Refine the Genus.</title>
        <authorList>
            <person name="Rayyan A.A."/>
            <person name="Kyndt J.A."/>
        </authorList>
    </citation>
    <scope>NUCLEOTIDE SEQUENCE</scope>
    <source>
        <strain evidence="6">DSM 9987</strain>
    </source>
</reference>
<keyword evidence="4" id="KW-0472">Membrane</keyword>
<feature type="transmembrane region" description="Helical" evidence="4">
    <location>
        <begin position="120"/>
        <end position="138"/>
    </location>
</feature>
<dbReference type="InterPro" id="IPR029787">
    <property type="entry name" value="Nucleotide_cyclase"/>
</dbReference>
<feature type="transmembrane region" description="Helical" evidence="4">
    <location>
        <begin position="6"/>
        <end position="24"/>
    </location>
</feature>
<evidence type="ECO:0000259" key="5">
    <source>
        <dbReference type="PROSITE" id="PS50887"/>
    </source>
</evidence>
<evidence type="ECO:0000256" key="4">
    <source>
        <dbReference type="SAM" id="Phobius"/>
    </source>
</evidence>
<dbReference type="EC" id="2.7.7.65" evidence="1"/>